<dbReference type="PROSITE" id="PS51186">
    <property type="entry name" value="GNAT"/>
    <property type="match status" value="1"/>
</dbReference>
<keyword evidence="5" id="KW-0156">Chromatin regulator</keyword>
<dbReference type="PANTHER" id="PTHR45750:SF3">
    <property type="entry name" value="HISTONE ACETYLTRANSFERASE"/>
    <property type="match status" value="1"/>
</dbReference>
<evidence type="ECO:0000256" key="6">
    <source>
        <dbReference type="ARBA" id="ARBA00023015"/>
    </source>
</evidence>
<dbReference type="GO" id="GO:0010484">
    <property type="term" value="F:histone H3 acetyltransferase activity"/>
    <property type="evidence" value="ECO:0007669"/>
    <property type="project" value="TreeGrafter"/>
</dbReference>
<dbReference type="SUPFAM" id="SSF55729">
    <property type="entry name" value="Acyl-CoA N-acyltransferases (Nat)"/>
    <property type="match status" value="1"/>
</dbReference>
<evidence type="ECO:0000256" key="2">
    <source>
        <dbReference type="ARBA" id="ARBA00008607"/>
    </source>
</evidence>
<dbReference type="PANTHER" id="PTHR45750">
    <property type="entry name" value="GH11602P"/>
    <property type="match status" value="1"/>
</dbReference>
<dbReference type="Gene3D" id="1.20.920.10">
    <property type="entry name" value="Bromodomain-like"/>
    <property type="match status" value="1"/>
</dbReference>
<gene>
    <name evidence="15" type="primary">GCN5</name>
    <name evidence="15" type="ORF">A0H76_2101</name>
</gene>
<evidence type="ECO:0000256" key="7">
    <source>
        <dbReference type="ARBA" id="ARBA00023117"/>
    </source>
</evidence>
<dbReference type="SUPFAM" id="SSF47370">
    <property type="entry name" value="Bromodomain"/>
    <property type="match status" value="1"/>
</dbReference>
<evidence type="ECO:0000256" key="1">
    <source>
        <dbReference type="ARBA" id="ARBA00004123"/>
    </source>
</evidence>
<comment type="similarity">
    <text evidence="2">Belongs to the acetyltransferase family. GCN5 subfamily.</text>
</comment>
<dbReference type="Proteomes" id="UP000192501">
    <property type="component" value="Unassembled WGS sequence"/>
</dbReference>
<dbReference type="SMART" id="SM00297">
    <property type="entry name" value="BROMO"/>
    <property type="match status" value="1"/>
</dbReference>
<dbReference type="InterPro" id="IPR000182">
    <property type="entry name" value="GNAT_dom"/>
</dbReference>
<dbReference type="EMBL" id="LTAI01000522">
    <property type="protein sequence ID" value="ORD98664.1"/>
    <property type="molecule type" value="Genomic_DNA"/>
</dbReference>
<dbReference type="Pfam" id="PF00439">
    <property type="entry name" value="Bromodomain"/>
    <property type="match status" value="1"/>
</dbReference>
<dbReference type="Gene3D" id="3.40.630.30">
    <property type="match status" value="1"/>
</dbReference>
<keyword evidence="10" id="KW-0539">Nucleus</keyword>
<feature type="domain" description="Bromo" evidence="13">
    <location>
        <begin position="294"/>
        <end position="364"/>
    </location>
</feature>
<dbReference type="AlphaFoldDB" id="A0A1X0QG70"/>
<evidence type="ECO:0000256" key="3">
    <source>
        <dbReference type="ARBA" id="ARBA00013184"/>
    </source>
</evidence>
<accession>A0A1X0QG70</accession>
<keyword evidence="4" id="KW-0808">Transferase</keyword>
<keyword evidence="11" id="KW-0012">Acyltransferase</keyword>
<keyword evidence="8" id="KW-0010">Activator</keyword>
<dbReference type="GO" id="GO:0005634">
    <property type="term" value="C:nucleus"/>
    <property type="evidence" value="ECO:0007669"/>
    <property type="project" value="UniProtKB-SubCell"/>
</dbReference>
<evidence type="ECO:0000256" key="5">
    <source>
        <dbReference type="ARBA" id="ARBA00022853"/>
    </source>
</evidence>
<dbReference type="GO" id="GO:0045944">
    <property type="term" value="P:positive regulation of transcription by RNA polymerase II"/>
    <property type="evidence" value="ECO:0007669"/>
    <property type="project" value="TreeGrafter"/>
</dbReference>
<reference evidence="15 16" key="1">
    <citation type="journal article" date="2017" name="Environ. Microbiol.">
        <title>Decay of the glycolytic pathway and adaptation to intranuclear parasitism within Enterocytozoonidae microsporidia.</title>
        <authorList>
            <person name="Wiredu Boakye D."/>
            <person name="Jaroenlak P."/>
            <person name="Prachumwat A."/>
            <person name="Williams T.A."/>
            <person name="Bateman K.S."/>
            <person name="Itsathitphaisarn O."/>
            <person name="Sritunyalucksana K."/>
            <person name="Paszkiewicz K.H."/>
            <person name="Moore K.A."/>
            <person name="Stentiford G.D."/>
            <person name="Williams B.A."/>
        </authorList>
    </citation>
    <scope>NUCLEOTIDE SEQUENCE [LARGE SCALE GENOMIC DNA]</scope>
    <source>
        <strain evidence="16">canceri</strain>
    </source>
</reference>
<evidence type="ECO:0000256" key="10">
    <source>
        <dbReference type="ARBA" id="ARBA00023242"/>
    </source>
</evidence>
<proteinExistence type="inferred from homology"/>
<dbReference type="InterPro" id="IPR001487">
    <property type="entry name" value="Bromodomain"/>
</dbReference>
<dbReference type="PROSITE" id="PS50014">
    <property type="entry name" value="BROMODOMAIN_2"/>
    <property type="match status" value="1"/>
</dbReference>
<evidence type="ECO:0000313" key="16">
    <source>
        <dbReference type="Proteomes" id="UP000192501"/>
    </source>
</evidence>
<dbReference type="InterPro" id="IPR018359">
    <property type="entry name" value="Bromodomain_CS"/>
</dbReference>
<evidence type="ECO:0000256" key="11">
    <source>
        <dbReference type="ARBA" id="ARBA00023315"/>
    </source>
</evidence>
<dbReference type="VEuPathDB" id="MicrosporidiaDB:A0H76_2101"/>
<dbReference type="VEuPathDB" id="MicrosporidiaDB:HERIO_452"/>
<sequence length="391" mass="46329">MNEFFKFGESKLTKEQEMLNKFKNEKFKIKLCTTAYSKLDPKELLRVKVLFQKMLPKMPKDYILRQVFDPKQCIVMLCTEDEKIIVAAACFRPAYSRNLVELVFLAVSNESHLKGYGTFIVNVFKETIKYQYIHYLTYGDKFLMFMNNYIKLEDFKIIYSENDENKRLKYSGKDYTSSVNLYIYTYADNSAVGFFKKQGFTFKPVGTMWRRYIKDYEGGTLMECKIHKDLNYLQQSVIINKIKEKIETRMKEISSCHIIHSADEKINLPISDNEERTKEDFLRDFITYLIYSLESNPSTWPFLEPVTEEEAPGYYTIIKHPMDLSKIAKKHKNNHYQTLNLFINDVNLMVENCLTFNEKESQYAKCSLNIKKCLLDLINKHSETIKKWKVK</sequence>
<evidence type="ECO:0000256" key="8">
    <source>
        <dbReference type="ARBA" id="ARBA00023159"/>
    </source>
</evidence>
<evidence type="ECO:0000259" key="14">
    <source>
        <dbReference type="PROSITE" id="PS51186"/>
    </source>
</evidence>
<evidence type="ECO:0000259" key="13">
    <source>
        <dbReference type="PROSITE" id="PS50014"/>
    </source>
</evidence>
<dbReference type="InterPro" id="IPR036427">
    <property type="entry name" value="Bromodomain-like_sf"/>
</dbReference>
<dbReference type="InterPro" id="IPR016181">
    <property type="entry name" value="Acyl_CoA_acyltransferase"/>
</dbReference>
<keyword evidence="9" id="KW-0804">Transcription</keyword>
<protein>
    <recommendedName>
        <fullName evidence="3">histone acetyltransferase</fullName>
        <ecNumber evidence="3">2.3.1.48</ecNumber>
    </recommendedName>
</protein>
<evidence type="ECO:0000256" key="4">
    <source>
        <dbReference type="ARBA" id="ARBA00022679"/>
    </source>
</evidence>
<dbReference type="EC" id="2.3.1.48" evidence="3"/>
<dbReference type="PRINTS" id="PR00503">
    <property type="entry name" value="BROMODOMAIN"/>
</dbReference>
<dbReference type="PROSITE" id="PS00633">
    <property type="entry name" value="BROMODOMAIN_1"/>
    <property type="match status" value="1"/>
</dbReference>
<name>A0A1X0QG70_9MICR</name>
<comment type="subcellular location">
    <subcellularLocation>
        <location evidence="1">Nucleus</location>
    </subcellularLocation>
</comment>
<feature type="domain" description="N-acetyltransferase" evidence="14">
    <location>
        <begin position="34"/>
        <end position="227"/>
    </location>
</feature>
<evidence type="ECO:0000256" key="12">
    <source>
        <dbReference type="PROSITE-ProRule" id="PRU00035"/>
    </source>
</evidence>
<keyword evidence="7 12" id="KW-0103">Bromodomain</keyword>
<evidence type="ECO:0000313" key="15">
    <source>
        <dbReference type="EMBL" id="ORD98664.1"/>
    </source>
</evidence>
<organism evidence="15 16">
    <name type="scientific">Hepatospora eriocheir</name>
    <dbReference type="NCBI Taxonomy" id="1081669"/>
    <lineage>
        <taxon>Eukaryota</taxon>
        <taxon>Fungi</taxon>
        <taxon>Fungi incertae sedis</taxon>
        <taxon>Microsporidia</taxon>
        <taxon>Hepatosporidae</taxon>
        <taxon>Hepatospora</taxon>
    </lineage>
</organism>
<dbReference type="InterPro" id="IPR037800">
    <property type="entry name" value="GCN5"/>
</dbReference>
<evidence type="ECO:0000256" key="9">
    <source>
        <dbReference type="ARBA" id="ARBA00023163"/>
    </source>
</evidence>
<dbReference type="GO" id="GO:0000123">
    <property type="term" value="C:histone acetyltransferase complex"/>
    <property type="evidence" value="ECO:0007669"/>
    <property type="project" value="TreeGrafter"/>
</dbReference>
<keyword evidence="6" id="KW-0805">Transcription regulation</keyword>
<comment type="caution">
    <text evidence="15">The sequence shown here is derived from an EMBL/GenBank/DDBJ whole genome shotgun (WGS) entry which is preliminary data.</text>
</comment>